<organism evidence="2 3">
    <name type="scientific">Trichogramma kaykai</name>
    <dbReference type="NCBI Taxonomy" id="54128"/>
    <lineage>
        <taxon>Eukaryota</taxon>
        <taxon>Metazoa</taxon>
        <taxon>Ecdysozoa</taxon>
        <taxon>Arthropoda</taxon>
        <taxon>Hexapoda</taxon>
        <taxon>Insecta</taxon>
        <taxon>Pterygota</taxon>
        <taxon>Neoptera</taxon>
        <taxon>Endopterygota</taxon>
        <taxon>Hymenoptera</taxon>
        <taxon>Apocrita</taxon>
        <taxon>Proctotrupomorpha</taxon>
        <taxon>Chalcidoidea</taxon>
        <taxon>Trichogrammatidae</taxon>
        <taxon>Trichogramma</taxon>
    </lineage>
</organism>
<evidence type="ECO:0000313" key="2">
    <source>
        <dbReference type="EMBL" id="KAL3395481.1"/>
    </source>
</evidence>
<name>A0ABD2WR20_9HYME</name>
<sequence length="178" mass="20436">MPAASGVKEKEQQRQRRALLKTRRIAIFSRRVHLYIIPLTSYSSYFLMMNRRQQQRLPLVALHLRFRKRERKMTHAIEVKCLYVLCLTLVLYPHGFASAAAAAATSLSFSPFFILTLVAHLIVLNYFKWANITTIHDEQEDTAQPIISSYEPVSIHSSVHGSDGSSRYAYVQRTLGCH</sequence>
<keyword evidence="1" id="KW-1133">Transmembrane helix</keyword>
<reference evidence="2 3" key="1">
    <citation type="journal article" date="2024" name="bioRxiv">
        <title>A reference genome for Trichogramma kaykai: A tiny desert-dwelling parasitoid wasp with competing sex-ratio distorters.</title>
        <authorList>
            <person name="Culotta J."/>
            <person name="Lindsey A.R."/>
        </authorList>
    </citation>
    <scope>NUCLEOTIDE SEQUENCE [LARGE SCALE GENOMIC DNA]</scope>
    <source>
        <strain evidence="2 3">KSX58</strain>
    </source>
</reference>
<feature type="transmembrane region" description="Helical" evidence="1">
    <location>
        <begin position="81"/>
        <end position="103"/>
    </location>
</feature>
<keyword evidence="3" id="KW-1185">Reference proteome</keyword>
<proteinExistence type="predicted"/>
<evidence type="ECO:0000256" key="1">
    <source>
        <dbReference type="SAM" id="Phobius"/>
    </source>
</evidence>
<keyword evidence="1" id="KW-0812">Transmembrane</keyword>
<dbReference type="Proteomes" id="UP001627154">
    <property type="component" value="Unassembled WGS sequence"/>
</dbReference>
<gene>
    <name evidence="2" type="ORF">TKK_010316</name>
</gene>
<accession>A0ABD2WR20</accession>
<protein>
    <submittedName>
        <fullName evidence="2">Uncharacterized protein</fullName>
    </submittedName>
</protein>
<feature type="transmembrane region" description="Helical" evidence="1">
    <location>
        <begin position="109"/>
        <end position="127"/>
    </location>
</feature>
<dbReference type="EMBL" id="JBJJXI010000080">
    <property type="protein sequence ID" value="KAL3395481.1"/>
    <property type="molecule type" value="Genomic_DNA"/>
</dbReference>
<keyword evidence="1" id="KW-0472">Membrane</keyword>
<comment type="caution">
    <text evidence="2">The sequence shown here is derived from an EMBL/GenBank/DDBJ whole genome shotgun (WGS) entry which is preliminary data.</text>
</comment>
<evidence type="ECO:0000313" key="3">
    <source>
        <dbReference type="Proteomes" id="UP001627154"/>
    </source>
</evidence>
<dbReference type="AlphaFoldDB" id="A0ABD2WR20"/>